<dbReference type="VEuPathDB" id="FungiDB:SDRG_10916"/>
<dbReference type="Gene3D" id="3.80.10.10">
    <property type="entry name" value="Ribonuclease Inhibitor"/>
    <property type="match status" value="2"/>
</dbReference>
<evidence type="ECO:0000313" key="2">
    <source>
        <dbReference type="EMBL" id="EQC31313.1"/>
    </source>
</evidence>
<dbReference type="InParanoid" id="T0RGA6"/>
<keyword evidence="3" id="KW-1185">Reference proteome</keyword>
<name>T0RGA6_SAPDV</name>
<dbReference type="InterPro" id="IPR001611">
    <property type="entry name" value="Leu-rich_rpt"/>
</dbReference>
<dbReference type="EMBL" id="JH767169">
    <property type="protein sequence ID" value="EQC31313.1"/>
    <property type="molecule type" value="Genomic_DNA"/>
</dbReference>
<protein>
    <recommendedName>
        <fullName evidence="4">Tropomodulin</fullName>
    </recommendedName>
</protein>
<dbReference type="PANTHER" id="PTHR47679">
    <property type="entry name" value="PROTEIN TORNADO 1"/>
    <property type="match status" value="1"/>
</dbReference>
<evidence type="ECO:0000256" key="1">
    <source>
        <dbReference type="SAM" id="MobiDB-lite"/>
    </source>
</evidence>
<evidence type="ECO:0008006" key="4">
    <source>
        <dbReference type="Google" id="ProtNLM"/>
    </source>
</evidence>
<dbReference type="Proteomes" id="UP000030762">
    <property type="component" value="Unassembled WGS sequence"/>
</dbReference>
<feature type="compositionally biased region" description="Basic and acidic residues" evidence="1">
    <location>
        <begin position="329"/>
        <end position="385"/>
    </location>
</feature>
<dbReference type="SUPFAM" id="SSF52047">
    <property type="entry name" value="RNI-like"/>
    <property type="match status" value="1"/>
</dbReference>
<dbReference type="PANTHER" id="PTHR47679:SF2">
    <property type="entry name" value="C-TERMINAL OF ROC (COR) DOMAIN-CONTAINING PROTEIN"/>
    <property type="match status" value="1"/>
</dbReference>
<dbReference type="OMA" id="IRNKNIW"/>
<dbReference type="SMART" id="SM00368">
    <property type="entry name" value="LRR_RI"/>
    <property type="match status" value="5"/>
</dbReference>
<gene>
    <name evidence="2" type="ORF">SDRG_10916</name>
</gene>
<sequence length="407" mass="46249">MDATDFDIDDDVEIDLEKLPPDEREAIMSRVTPDDSTPVDAFSLGQNDLRRELIDRGIQPKGFFNDDAARLQEEFNSEHSAERDSRMKQKIQTAARNYLRETIKRKRQQRETELSEEIAEIANNPKLEVWLDLVKANTTPMEAQFRVNSVATRALSKVLPFNLSLRALNLSGNQLDDMAGKAIANVLRRNTSLQKLEAESNNFGPMTMKELAAALAVNEGLTSLSLESNPLTADETDFSGIAAFGAMLAKNATLTSVNLWRTRLGVEGGKALVKGLYNNSSVLCLDVGNNKIALSDANLISKRLTENIDAADVVQRKRGLMKKGQMNAAERERKRNEDRKKQEEHEQWLDDRAKERSSDRERMEAERQRQAREDDDRMRQMAWRKQAEFQAKLELEKKKKTKGKKKK</sequence>
<dbReference type="RefSeq" id="XP_008615154.1">
    <property type="nucleotide sequence ID" value="XM_008616932.1"/>
</dbReference>
<organism evidence="2 3">
    <name type="scientific">Saprolegnia diclina (strain VS20)</name>
    <dbReference type="NCBI Taxonomy" id="1156394"/>
    <lineage>
        <taxon>Eukaryota</taxon>
        <taxon>Sar</taxon>
        <taxon>Stramenopiles</taxon>
        <taxon>Oomycota</taxon>
        <taxon>Saprolegniomycetes</taxon>
        <taxon>Saprolegniales</taxon>
        <taxon>Saprolegniaceae</taxon>
        <taxon>Saprolegnia</taxon>
    </lineage>
</organism>
<evidence type="ECO:0000313" key="3">
    <source>
        <dbReference type="Proteomes" id="UP000030762"/>
    </source>
</evidence>
<dbReference type="AlphaFoldDB" id="T0RGA6"/>
<dbReference type="OrthoDB" id="120976at2759"/>
<dbReference type="InterPro" id="IPR032675">
    <property type="entry name" value="LRR_dom_sf"/>
</dbReference>
<dbReference type="Pfam" id="PF13516">
    <property type="entry name" value="LRR_6"/>
    <property type="match status" value="2"/>
</dbReference>
<reference evidence="2 3" key="1">
    <citation type="submission" date="2012-04" db="EMBL/GenBank/DDBJ databases">
        <title>The Genome Sequence of Saprolegnia declina VS20.</title>
        <authorList>
            <consortium name="The Broad Institute Genome Sequencing Platform"/>
            <person name="Russ C."/>
            <person name="Nusbaum C."/>
            <person name="Tyler B."/>
            <person name="van West P."/>
            <person name="Dieguez-Uribeondo J."/>
            <person name="de Bruijn I."/>
            <person name="Tripathy S."/>
            <person name="Jiang R."/>
            <person name="Young S.K."/>
            <person name="Zeng Q."/>
            <person name="Gargeya S."/>
            <person name="Fitzgerald M."/>
            <person name="Haas B."/>
            <person name="Abouelleil A."/>
            <person name="Alvarado L."/>
            <person name="Arachchi H.M."/>
            <person name="Berlin A."/>
            <person name="Chapman S.B."/>
            <person name="Goldberg J."/>
            <person name="Griggs A."/>
            <person name="Gujja S."/>
            <person name="Hansen M."/>
            <person name="Howarth C."/>
            <person name="Imamovic A."/>
            <person name="Larimer J."/>
            <person name="McCowen C."/>
            <person name="Montmayeur A."/>
            <person name="Murphy C."/>
            <person name="Neiman D."/>
            <person name="Pearson M."/>
            <person name="Priest M."/>
            <person name="Roberts A."/>
            <person name="Saif S."/>
            <person name="Shea T."/>
            <person name="Sisk P."/>
            <person name="Sykes S."/>
            <person name="Wortman J."/>
            <person name="Nusbaum C."/>
            <person name="Birren B."/>
        </authorList>
    </citation>
    <scope>NUCLEOTIDE SEQUENCE [LARGE SCALE GENOMIC DNA]</scope>
    <source>
        <strain evidence="2 3">VS20</strain>
    </source>
</reference>
<accession>T0RGA6</accession>
<dbReference type="STRING" id="1156394.T0RGA6"/>
<dbReference type="GeneID" id="19951643"/>
<feature type="region of interest" description="Disordered" evidence="1">
    <location>
        <begin position="318"/>
        <end position="385"/>
    </location>
</feature>
<proteinExistence type="predicted"/>